<dbReference type="GO" id="GO:0016020">
    <property type="term" value="C:membrane"/>
    <property type="evidence" value="ECO:0007669"/>
    <property type="project" value="InterPro"/>
</dbReference>
<keyword evidence="4" id="KW-1185">Reference proteome</keyword>
<dbReference type="RefSeq" id="WP_107674575.1">
    <property type="nucleotide sequence ID" value="NZ_PZKE01000024.1"/>
</dbReference>
<dbReference type="Proteomes" id="UP000241362">
    <property type="component" value="Unassembled WGS sequence"/>
</dbReference>
<dbReference type="AlphaFoldDB" id="A0A2T4J4V5"/>
<keyword evidence="1" id="KW-1133">Transmembrane helix</keyword>
<dbReference type="GO" id="GO:0004190">
    <property type="term" value="F:aspartic-type endopeptidase activity"/>
    <property type="evidence" value="ECO:0007669"/>
    <property type="project" value="InterPro"/>
</dbReference>
<evidence type="ECO:0000259" key="2">
    <source>
        <dbReference type="Pfam" id="PF01478"/>
    </source>
</evidence>
<feature type="transmembrane region" description="Helical" evidence="1">
    <location>
        <begin position="38"/>
        <end position="55"/>
    </location>
</feature>
<feature type="transmembrane region" description="Helical" evidence="1">
    <location>
        <begin position="105"/>
        <end position="124"/>
    </location>
</feature>
<organism evidence="3 4">
    <name type="scientific">Fuscovulum blasticum DSM 2131</name>
    <dbReference type="NCBI Taxonomy" id="1188250"/>
    <lineage>
        <taxon>Bacteria</taxon>
        <taxon>Pseudomonadati</taxon>
        <taxon>Pseudomonadota</taxon>
        <taxon>Alphaproteobacteria</taxon>
        <taxon>Rhodobacterales</taxon>
        <taxon>Paracoccaceae</taxon>
        <taxon>Pseudogemmobacter</taxon>
    </lineage>
</organism>
<dbReference type="Gene3D" id="1.20.120.1220">
    <property type="match status" value="1"/>
</dbReference>
<evidence type="ECO:0000313" key="4">
    <source>
        <dbReference type="Proteomes" id="UP000241362"/>
    </source>
</evidence>
<sequence>MEFTPPALRTALVLLPFVLPIAIWVSWSDMKTMRIPNMAVLAMAAVWPLAGWLAVPLDLWLWGFAIMAIVLLAGFIGNAVGLFGAGDAKFAAAISPVFVGGDPTLILMLYAACSIAALAAHRLMKHVPAFRRATPDWKSWASPKFPMGLALSGMALFYLLAAFLPNP</sequence>
<evidence type="ECO:0000313" key="3">
    <source>
        <dbReference type="EMBL" id="PTE12883.1"/>
    </source>
</evidence>
<dbReference type="Pfam" id="PF01478">
    <property type="entry name" value="Peptidase_A24"/>
    <property type="match status" value="1"/>
</dbReference>
<feature type="transmembrane region" description="Helical" evidence="1">
    <location>
        <begin position="144"/>
        <end position="164"/>
    </location>
</feature>
<protein>
    <recommendedName>
        <fullName evidence="2">Prepilin type IV endopeptidase peptidase domain-containing protein</fullName>
    </recommendedName>
</protein>
<name>A0A2T4J4V5_FUSBL</name>
<gene>
    <name evidence="3" type="ORF">C5F44_16115</name>
</gene>
<reference evidence="3 4" key="1">
    <citation type="submission" date="2018-03" db="EMBL/GenBank/DDBJ databases">
        <title>Rhodobacter blasticus.</title>
        <authorList>
            <person name="Meyer T.E."/>
            <person name="Miller S."/>
            <person name="Lodha T."/>
            <person name="Gandham S."/>
            <person name="Chintalapati S."/>
            <person name="Chintalapati V.R."/>
        </authorList>
    </citation>
    <scope>NUCLEOTIDE SEQUENCE [LARGE SCALE GENOMIC DNA]</scope>
    <source>
        <strain evidence="3 4">DSM 2131</strain>
    </source>
</reference>
<keyword evidence="1" id="KW-0812">Transmembrane</keyword>
<dbReference type="EMBL" id="PZKE01000024">
    <property type="protein sequence ID" value="PTE12883.1"/>
    <property type="molecule type" value="Genomic_DNA"/>
</dbReference>
<keyword evidence="1" id="KW-0472">Membrane</keyword>
<evidence type="ECO:0000256" key="1">
    <source>
        <dbReference type="SAM" id="Phobius"/>
    </source>
</evidence>
<accession>A0A2T4J4V5</accession>
<comment type="caution">
    <text evidence="3">The sequence shown here is derived from an EMBL/GenBank/DDBJ whole genome shotgun (WGS) entry which is preliminary data.</text>
</comment>
<proteinExistence type="predicted"/>
<dbReference type="InterPro" id="IPR000045">
    <property type="entry name" value="Prepilin_IV_endopep_pep"/>
</dbReference>
<feature type="transmembrane region" description="Helical" evidence="1">
    <location>
        <begin position="61"/>
        <end position="84"/>
    </location>
</feature>
<feature type="domain" description="Prepilin type IV endopeptidase peptidase" evidence="2">
    <location>
        <begin position="18"/>
        <end position="118"/>
    </location>
</feature>
<feature type="transmembrane region" description="Helical" evidence="1">
    <location>
        <begin position="6"/>
        <end position="26"/>
    </location>
</feature>